<dbReference type="HOGENOM" id="CLU_022256_0_0_1"/>
<evidence type="ECO:0000256" key="1">
    <source>
        <dbReference type="ARBA" id="ARBA00033748"/>
    </source>
</evidence>
<organism evidence="4 5">
    <name type="scientific">Cyphellophora europaea (strain CBS 101466)</name>
    <name type="common">Phialophora europaea</name>
    <dbReference type="NCBI Taxonomy" id="1220924"/>
    <lineage>
        <taxon>Eukaryota</taxon>
        <taxon>Fungi</taxon>
        <taxon>Dikarya</taxon>
        <taxon>Ascomycota</taxon>
        <taxon>Pezizomycotina</taxon>
        <taxon>Eurotiomycetes</taxon>
        <taxon>Chaetothyriomycetidae</taxon>
        <taxon>Chaetothyriales</taxon>
        <taxon>Cyphellophoraceae</taxon>
        <taxon>Cyphellophora</taxon>
    </lineage>
</organism>
<evidence type="ECO:0000259" key="3">
    <source>
        <dbReference type="Pfam" id="PF00296"/>
    </source>
</evidence>
<sequence>MSSEEGARQREAHPNGLAQNGQSPKRKELILNAFAMNTPGHLSPGLWRHPTNRTAEYKKLRFWTDLAKLLDEAGFHALFIADVLGCYDVYRGPANHGPALQCGAQFPINDPLYLAPAMAAVTKNLAFGITASTTYEHPYALARKFSTVDHLTDGRVAWNIVTSYLDSAARNFGLDKQVAHDDRYAIAEEYMDVLYKLWEGSWRDDAVVEDKTTGVYAEPDRVRQINHEGKNFNVAGPHICEPSPQRTPFLFQAGTSKSGRLFGARHAEVIFAGAQLPEKLRPSVDAIRHLAKEQGRDPYHVKVIASMCMIVAETDEAAEAKHAELLSWGNREGALALFGGWTGVDLSTYTDDEDFRFVKLPMIQSIIGGWADTVPGSKDLKWNKARIAEYLILGGMNAKVVGSPKTVVDELERWVEIADIDGFNCSHATNPGTFEDIISLVIPELKKRGLFRANVKTGATAREQHFGQSRLLDDHPGSKFKWPSTREVPEYLSG</sequence>
<evidence type="ECO:0000256" key="2">
    <source>
        <dbReference type="SAM" id="MobiDB-lite"/>
    </source>
</evidence>
<accession>W2RUS8</accession>
<dbReference type="PANTHER" id="PTHR30011:SF41">
    <property type="entry name" value="XENOBIOTIC COMPOUND MONOOXYGENASE, DSZA FAMILY (AFU_ORTHOLOGUE AFUA_3G15040)"/>
    <property type="match status" value="1"/>
</dbReference>
<evidence type="ECO:0000313" key="5">
    <source>
        <dbReference type="Proteomes" id="UP000030752"/>
    </source>
</evidence>
<dbReference type="InParanoid" id="W2RUS8"/>
<dbReference type="eggNOG" id="ENOG502QSR6">
    <property type="taxonomic scope" value="Eukaryota"/>
</dbReference>
<dbReference type="Pfam" id="PF00296">
    <property type="entry name" value="Bac_luciferase"/>
    <property type="match status" value="1"/>
</dbReference>
<gene>
    <name evidence="4" type="ORF">HMPREF1541_05744</name>
</gene>
<reference evidence="4 5" key="1">
    <citation type="submission" date="2013-03" db="EMBL/GenBank/DDBJ databases">
        <title>The Genome Sequence of Phialophora europaea CBS 101466.</title>
        <authorList>
            <consortium name="The Broad Institute Genomics Platform"/>
            <person name="Cuomo C."/>
            <person name="de Hoog S."/>
            <person name="Gorbushina A."/>
            <person name="Walker B."/>
            <person name="Young S.K."/>
            <person name="Zeng Q."/>
            <person name="Gargeya S."/>
            <person name="Fitzgerald M."/>
            <person name="Haas B."/>
            <person name="Abouelleil A."/>
            <person name="Allen A.W."/>
            <person name="Alvarado L."/>
            <person name="Arachchi H.M."/>
            <person name="Berlin A.M."/>
            <person name="Chapman S.B."/>
            <person name="Gainer-Dewar J."/>
            <person name="Goldberg J."/>
            <person name="Griggs A."/>
            <person name="Gujja S."/>
            <person name="Hansen M."/>
            <person name="Howarth C."/>
            <person name="Imamovic A."/>
            <person name="Ireland A."/>
            <person name="Larimer J."/>
            <person name="McCowan C."/>
            <person name="Murphy C."/>
            <person name="Pearson M."/>
            <person name="Poon T.W."/>
            <person name="Priest M."/>
            <person name="Roberts A."/>
            <person name="Saif S."/>
            <person name="Shea T."/>
            <person name="Sisk P."/>
            <person name="Sykes S."/>
            <person name="Wortman J."/>
            <person name="Nusbaum C."/>
            <person name="Birren B."/>
        </authorList>
    </citation>
    <scope>NUCLEOTIDE SEQUENCE [LARGE SCALE GENOMIC DNA]</scope>
    <source>
        <strain evidence="4 5">CBS 101466</strain>
    </source>
</reference>
<dbReference type="EMBL" id="KB822721">
    <property type="protein sequence ID" value="ETN39518.1"/>
    <property type="molecule type" value="Genomic_DNA"/>
</dbReference>
<feature type="compositionally biased region" description="Basic and acidic residues" evidence="2">
    <location>
        <begin position="1"/>
        <end position="13"/>
    </location>
</feature>
<dbReference type="OrthoDB" id="5561043at2759"/>
<feature type="region of interest" description="Disordered" evidence="2">
    <location>
        <begin position="1"/>
        <end position="22"/>
    </location>
</feature>
<name>W2RUS8_CYPE1</name>
<dbReference type="Proteomes" id="UP000030752">
    <property type="component" value="Unassembled WGS sequence"/>
</dbReference>
<proteinExistence type="inferred from homology"/>
<dbReference type="GO" id="GO:0004497">
    <property type="term" value="F:monooxygenase activity"/>
    <property type="evidence" value="ECO:0007669"/>
    <property type="project" value="InterPro"/>
</dbReference>
<dbReference type="AlphaFoldDB" id="W2RUS8"/>
<dbReference type="InterPro" id="IPR011251">
    <property type="entry name" value="Luciferase-like_dom"/>
</dbReference>
<dbReference type="GO" id="GO:0016705">
    <property type="term" value="F:oxidoreductase activity, acting on paired donors, with incorporation or reduction of molecular oxygen"/>
    <property type="evidence" value="ECO:0007669"/>
    <property type="project" value="InterPro"/>
</dbReference>
<dbReference type="STRING" id="1220924.W2RUS8"/>
<dbReference type="InterPro" id="IPR036661">
    <property type="entry name" value="Luciferase-like_sf"/>
</dbReference>
<dbReference type="PIRSF" id="PIRSF000337">
    <property type="entry name" value="NTA_MOA"/>
    <property type="match status" value="1"/>
</dbReference>
<dbReference type="VEuPathDB" id="FungiDB:HMPREF1541_05744"/>
<dbReference type="PANTHER" id="PTHR30011">
    <property type="entry name" value="ALKANESULFONATE MONOOXYGENASE-RELATED"/>
    <property type="match status" value="1"/>
</dbReference>
<keyword evidence="5" id="KW-1185">Reference proteome</keyword>
<dbReference type="SUPFAM" id="SSF51679">
    <property type="entry name" value="Bacterial luciferase-like"/>
    <property type="match status" value="1"/>
</dbReference>
<evidence type="ECO:0000313" key="4">
    <source>
        <dbReference type="EMBL" id="ETN39518.1"/>
    </source>
</evidence>
<dbReference type="GeneID" id="19973083"/>
<comment type="similarity">
    <text evidence="1">Belongs to the NtaA/SnaA/DszA monooxygenase family.</text>
</comment>
<dbReference type="InterPro" id="IPR051260">
    <property type="entry name" value="Diverse_substr_monoxygenases"/>
</dbReference>
<dbReference type="NCBIfam" id="TIGR03860">
    <property type="entry name" value="FMN_nitrolo"/>
    <property type="match status" value="1"/>
</dbReference>
<dbReference type="Gene3D" id="3.20.20.30">
    <property type="entry name" value="Luciferase-like domain"/>
    <property type="match status" value="1"/>
</dbReference>
<protein>
    <recommendedName>
        <fullName evidence="3">Luciferase-like domain-containing protein</fullName>
    </recommendedName>
</protein>
<dbReference type="InterPro" id="IPR016215">
    <property type="entry name" value="NTA_MOA"/>
</dbReference>
<dbReference type="RefSeq" id="XP_008718303.1">
    <property type="nucleotide sequence ID" value="XM_008720081.1"/>
</dbReference>
<feature type="domain" description="Luciferase-like" evidence="3">
    <location>
        <begin position="48"/>
        <end position="416"/>
    </location>
</feature>